<dbReference type="OrthoDB" id="37659at2759"/>
<evidence type="ECO:0000313" key="5">
    <source>
        <dbReference type="Proteomes" id="UP000033140"/>
    </source>
</evidence>
<evidence type="ECO:0000256" key="1">
    <source>
        <dbReference type="ARBA" id="ARBA00006484"/>
    </source>
</evidence>
<dbReference type="EMBL" id="BACD03000075">
    <property type="protein sequence ID" value="GAO52597.1"/>
    <property type="molecule type" value="Genomic_DNA"/>
</dbReference>
<dbReference type="CDD" id="cd05233">
    <property type="entry name" value="SDR_c"/>
    <property type="match status" value="1"/>
</dbReference>
<evidence type="ECO:0008006" key="6">
    <source>
        <dbReference type="Google" id="ProtNLM"/>
    </source>
</evidence>
<dbReference type="InterPro" id="IPR002347">
    <property type="entry name" value="SDR_fam"/>
</dbReference>
<dbReference type="PRINTS" id="PR00081">
    <property type="entry name" value="GDHRDH"/>
</dbReference>
<accession>A0A0E9NRU4</accession>
<dbReference type="AlphaFoldDB" id="A0A0E9NRU4"/>
<comment type="caution">
    <text evidence="4">The sequence shown here is derived from an EMBL/GenBank/DDBJ whole genome shotgun (WGS) entry which is preliminary data.</text>
</comment>
<dbReference type="InterPro" id="IPR020904">
    <property type="entry name" value="Sc_DH/Rdtase_CS"/>
</dbReference>
<protein>
    <recommendedName>
        <fullName evidence="6">Ketoreductase (KR) domain-containing protein</fullName>
    </recommendedName>
</protein>
<reference evidence="4 5" key="1">
    <citation type="journal article" date="2011" name="J. Gen. Appl. Microbiol.">
        <title>Draft genome sequencing of the enigmatic yeast Saitoella complicata.</title>
        <authorList>
            <person name="Nishida H."/>
            <person name="Hamamoto M."/>
            <person name="Sugiyama J."/>
        </authorList>
    </citation>
    <scope>NUCLEOTIDE SEQUENCE [LARGE SCALE GENOMIC DNA]</scope>
    <source>
        <strain evidence="4 5">NRRL Y-17804</strain>
    </source>
</reference>
<dbReference type="GO" id="GO:0016491">
    <property type="term" value="F:oxidoreductase activity"/>
    <property type="evidence" value="ECO:0007669"/>
    <property type="project" value="UniProtKB-KW"/>
</dbReference>
<sequence length="250" mass="26726">MSYKLKGRNVLVTASSNGLGAEVARQFAAAGCNVAINFHSSPDAANTVVDACKAENISSIAIQADLSSKDDCERLVKEAKEQLGGLDVVVSNGGWTKFAPFEDLEAFSDEEWDKCWTMNVKSHFWLFRAAKPFLEANEDGGVFLISSSLAALKPSGSSLPYSTTKSASLHLTKCLATTSTRIRVNAVLPGLLLTQWGQKFGEEKIREIAERAQLKQVTEVEDAAQMFVGLAANGGITGQGVCVDSGIGFK</sequence>
<keyword evidence="3" id="KW-0560">Oxidoreductase</keyword>
<dbReference type="Gene3D" id="3.40.50.720">
    <property type="entry name" value="NAD(P)-binding Rossmann-like Domain"/>
    <property type="match status" value="1"/>
</dbReference>
<keyword evidence="5" id="KW-1185">Reference proteome</keyword>
<dbReference type="InterPro" id="IPR052178">
    <property type="entry name" value="Sec_Metab_Biosynth_SDR"/>
</dbReference>
<organism evidence="4 5">
    <name type="scientific">Saitoella complicata (strain BCRC 22490 / CBS 7301 / JCM 7358 / NBRC 10748 / NRRL Y-17804)</name>
    <dbReference type="NCBI Taxonomy" id="698492"/>
    <lineage>
        <taxon>Eukaryota</taxon>
        <taxon>Fungi</taxon>
        <taxon>Dikarya</taxon>
        <taxon>Ascomycota</taxon>
        <taxon>Taphrinomycotina</taxon>
        <taxon>Taphrinomycotina incertae sedis</taxon>
        <taxon>Saitoella</taxon>
    </lineage>
</organism>
<dbReference type="STRING" id="698492.A0A0E9NRU4"/>
<comment type="similarity">
    <text evidence="1">Belongs to the short-chain dehydrogenases/reductases (SDR) family.</text>
</comment>
<gene>
    <name evidence="4" type="ORF">G7K_6670-t1</name>
</gene>
<dbReference type="PANTHER" id="PTHR43618:SF2">
    <property type="entry name" value="CHAIN DEHYDROGENASE, PUTATIVE (AFU_ORTHOLOGUE AFUA_6G06930)-RELATED"/>
    <property type="match status" value="1"/>
</dbReference>
<reference evidence="4 5" key="2">
    <citation type="journal article" date="2014" name="J. Gen. Appl. Microbiol.">
        <title>The early diverging ascomycetous budding yeast Saitoella complicata has three histone deacetylases belonging to the Clr6, Hos2, and Rpd3 lineages.</title>
        <authorList>
            <person name="Nishida H."/>
            <person name="Matsumoto T."/>
            <person name="Kondo S."/>
            <person name="Hamamoto M."/>
            <person name="Yoshikawa H."/>
        </authorList>
    </citation>
    <scope>NUCLEOTIDE SEQUENCE [LARGE SCALE GENOMIC DNA]</scope>
    <source>
        <strain evidence="4 5">NRRL Y-17804</strain>
    </source>
</reference>
<dbReference type="InterPro" id="IPR036291">
    <property type="entry name" value="NAD(P)-bd_dom_sf"/>
</dbReference>
<reference evidence="4 5" key="3">
    <citation type="journal article" date="2015" name="Genome Announc.">
        <title>Draft Genome Sequence of the Archiascomycetous Yeast Saitoella complicata.</title>
        <authorList>
            <person name="Yamauchi K."/>
            <person name="Kondo S."/>
            <person name="Hamamoto M."/>
            <person name="Takahashi Y."/>
            <person name="Ogura Y."/>
            <person name="Hayashi T."/>
            <person name="Nishida H."/>
        </authorList>
    </citation>
    <scope>NUCLEOTIDE SEQUENCE [LARGE SCALE GENOMIC DNA]</scope>
    <source>
        <strain evidence="4 5">NRRL Y-17804</strain>
    </source>
</reference>
<evidence type="ECO:0000256" key="2">
    <source>
        <dbReference type="ARBA" id="ARBA00022857"/>
    </source>
</evidence>
<dbReference type="RefSeq" id="XP_019026663.1">
    <property type="nucleotide sequence ID" value="XM_019167318.1"/>
</dbReference>
<keyword evidence="2" id="KW-0521">NADP</keyword>
<dbReference type="OMA" id="WGQRFPP"/>
<name>A0A0E9NRU4_SAICN</name>
<dbReference type="PROSITE" id="PS00061">
    <property type="entry name" value="ADH_SHORT"/>
    <property type="match status" value="1"/>
</dbReference>
<dbReference type="SUPFAM" id="SSF51735">
    <property type="entry name" value="NAD(P)-binding Rossmann-fold domains"/>
    <property type="match status" value="1"/>
</dbReference>
<evidence type="ECO:0000313" key="4">
    <source>
        <dbReference type="EMBL" id="GAO52597.1"/>
    </source>
</evidence>
<evidence type="ECO:0000256" key="3">
    <source>
        <dbReference type="ARBA" id="ARBA00023002"/>
    </source>
</evidence>
<proteinExistence type="inferred from homology"/>
<dbReference type="PANTHER" id="PTHR43618">
    <property type="entry name" value="7-ALPHA-HYDROXYSTEROID DEHYDROGENASE"/>
    <property type="match status" value="1"/>
</dbReference>
<dbReference type="Pfam" id="PF00106">
    <property type="entry name" value="adh_short"/>
    <property type="match status" value="1"/>
</dbReference>
<dbReference type="Proteomes" id="UP000033140">
    <property type="component" value="Unassembled WGS sequence"/>
</dbReference>